<dbReference type="Gene3D" id="3.40.50.300">
    <property type="entry name" value="P-loop containing nucleotide triphosphate hydrolases"/>
    <property type="match status" value="1"/>
</dbReference>
<evidence type="ECO:0000313" key="7">
    <source>
        <dbReference type="EMBL" id="PUA37014.1"/>
    </source>
</evidence>
<keyword evidence="2" id="KW-0378">Hydrolase</keyword>
<dbReference type="InterPro" id="IPR027417">
    <property type="entry name" value="P-loop_NTPase"/>
</dbReference>
<dbReference type="EMBL" id="PYHP01000063">
    <property type="protein sequence ID" value="PUA37014.1"/>
    <property type="molecule type" value="Genomic_DNA"/>
</dbReference>
<sequence>MEQNTTKIPVTVLSGYLGAGKTTILNYVLNHRHGLKVAVIVNDLSEVNVDAALVQNGGGLSRTEEKLVEMSNGCICCTLREDLLREVERLALEGRFDYILIESTGVGEPVPVAQTFTYIDEEHGIDLSRWCRLDCMVTVVDAYRFWHDYSSGESLLERQQAVGADDTRDVVDLLISQIEFCDVLILNKCDLVEEEELNELEGVLRKLQPRAKLLRTERGEVNPEEILNTGLFDFDAASTSAGWMQELMNDHHTPETEEYGISSFVYERRRPFHPERLTAWMSEWPEDIVRAKGTVWLASRNALAQSLSQAGPSIQFGPAGYWVAALPEAERQAILAEEPELAQHWDPVFGDRTTKLVLIGIAPDRRQITAELDACLLTDEEMAGDWSLLSDRLPNVSTEQLEASLLH</sequence>
<keyword evidence="3" id="KW-0143">Chaperone</keyword>
<feature type="domain" description="CobW C-terminal" evidence="6">
    <location>
        <begin position="261"/>
        <end position="376"/>
    </location>
</feature>
<evidence type="ECO:0000256" key="1">
    <source>
        <dbReference type="ARBA" id="ARBA00022741"/>
    </source>
</evidence>
<dbReference type="RefSeq" id="WP_108533187.1">
    <property type="nucleotide sequence ID" value="NZ_PYHP01000063.1"/>
</dbReference>
<dbReference type="AlphaFoldDB" id="A0A2T6FYL5"/>
<dbReference type="CDD" id="cd03112">
    <property type="entry name" value="CobW-like"/>
    <property type="match status" value="1"/>
</dbReference>
<reference evidence="7 8" key="1">
    <citation type="submission" date="2018-03" db="EMBL/GenBank/DDBJ databases">
        <title>Genome sequence of Paenibacillus elgii strain AC13 an antimicrobial compound producing bacteria.</title>
        <authorList>
            <person name="Kurokawa A.S."/>
            <person name="Araujo J.F."/>
            <person name="Costa R.A."/>
            <person name="Ortega D.B."/>
            <person name="Pires A.S."/>
            <person name="Pappas G.J.Jr."/>
            <person name="Franco O.L."/>
            <person name="Barreto C."/>
            <person name="Magalhaes B.S."/>
            <person name="Kruger R.H."/>
        </authorList>
    </citation>
    <scope>NUCLEOTIDE SEQUENCE [LARGE SCALE GENOMIC DNA]</scope>
    <source>
        <strain evidence="7 8">AC13</strain>
    </source>
</reference>
<dbReference type="GO" id="GO:0000166">
    <property type="term" value="F:nucleotide binding"/>
    <property type="evidence" value="ECO:0007669"/>
    <property type="project" value="UniProtKB-KW"/>
</dbReference>
<organism evidence="7 8">
    <name type="scientific">Paenibacillus elgii</name>
    <dbReference type="NCBI Taxonomy" id="189691"/>
    <lineage>
        <taxon>Bacteria</taxon>
        <taxon>Bacillati</taxon>
        <taxon>Bacillota</taxon>
        <taxon>Bacilli</taxon>
        <taxon>Bacillales</taxon>
        <taxon>Paenibacillaceae</taxon>
        <taxon>Paenibacillus</taxon>
    </lineage>
</organism>
<evidence type="ECO:0000256" key="5">
    <source>
        <dbReference type="ARBA" id="ARBA00049117"/>
    </source>
</evidence>
<dbReference type="Pfam" id="PF02492">
    <property type="entry name" value="cobW"/>
    <property type="match status" value="1"/>
</dbReference>
<dbReference type="Proteomes" id="UP000244184">
    <property type="component" value="Unassembled WGS sequence"/>
</dbReference>
<dbReference type="GO" id="GO:0016787">
    <property type="term" value="F:hydrolase activity"/>
    <property type="evidence" value="ECO:0007669"/>
    <property type="project" value="UniProtKB-KW"/>
</dbReference>
<comment type="caution">
    <text evidence="7">The sequence shown here is derived from an EMBL/GenBank/DDBJ whole genome shotgun (WGS) entry which is preliminary data.</text>
</comment>
<evidence type="ECO:0000259" key="6">
    <source>
        <dbReference type="SMART" id="SM00833"/>
    </source>
</evidence>
<dbReference type="InterPro" id="IPR003495">
    <property type="entry name" value="CobW/HypB/UreG_nucleotide-bd"/>
</dbReference>
<dbReference type="SUPFAM" id="SSF52540">
    <property type="entry name" value="P-loop containing nucleoside triphosphate hydrolases"/>
    <property type="match status" value="1"/>
</dbReference>
<gene>
    <name evidence="7" type="ORF">C8Z91_21950</name>
</gene>
<dbReference type="PANTHER" id="PTHR43603">
    <property type="entry name" value="COBW DOMAIN-CONTAINING PROTEIN DDB_G0274527"/>
    <property type="match status" value="1"/>
</dbReference>
<dbReference type="InterPro" id="IPR036627">
    <property type="entry name" value="CobW-likC_sf"/>
</dbReference>
<evidence type="ECO:0000313" key="8">
    <source>
        <dbReference type="Proteomes" id="UP000244184"/>
    </source>
</evidence>
<keyword evidence="1" id="KW-0547">Nucleotide-binding</keyword>
<accession>A0A2T6FYL5</accession>
<evidence type="ECO:0000256" key="3">
    <source>
        <dbReference type="ARBA" id="ARBA00023186"/>
    </source>
</evidence>
<proteinExistence type="inferred from homology"/>
<dbReference type="InterPro" id="IPR011629">
    <property type="entry name" value="CobW-like_C"/>
</dbReference>
<comment type="catalytic activity">
    <reaction evidence="5">
        <text>GTP + H2O = GDP + phosphate + H(+)</text>
        <dbReference type="Rhea" id="RHEA:19669"/>
        <dbReference type="ChEBI" id="CHEBI:15377"/>
        <dbReference type="ChEBI" id="CHEBI:15378"/>
        <dbReference type="ChEBI" id="CHEBI:37565"/>
        <dbReference type="ChEBI" id="CHEBI:43474"/>
        <dbReference type="ChEBI" id="CHEBI:58189"/>
    </reaction>
    <physiologicalReaction direction="left-to-right" evidence="5">
        <dbReference type="Rhea" id="RHEA:19670"/>
    </physiologicalReaction>
</comment>
<protein>
    <submittedName>
        <fullName evidence="7">Cobalamin biosynthesis protein CobW</fullName>
    </submittedName>
</protein>
<dbReference type="InterPro" id="IPR051927">
    <property type="entry name" value="Zn_Chap_cDPG_Synth"/>
</dbReference>
<comment type="similarity">
    <text evidence="4">Belongs to the SIMIBI class G3E GTPase family. ZNG1 subfamily.</text>
</comment>
<evidence type="ECO:0000256" key="4">
    <source>
        <dbReference type="ARBA" id="ARBA00034320"/>
    </source>
</evidence>
<dbReference type="Gene3D" id="3.30.1220.10">
    <property type="entry name" value="CobW-like, C-terminal domain"/>
    <property type="match status" value="1"/>
</dbReference>
<dbReference type="PANTHER" id="PTHR43603:SF3">
    <property type="entry name" value="ZINC CHAPERONE YCIC"/>
    <property type="match status" value="1"/>
</dbReference>
<dbReference type="SMART" id="SM00833">
    <property type="entry name" value="CobW_C"/>
    <property type="match status" value="1"/>
</dbReference>
<name>A0A2T6FYL5_9BACL</name>
<evidence type="ECO:0000256" key="2">
    <source>
        <dbReference type="ARBA" id="ARBA00022801"/>
    </source>
</evidence>
<dbReference type="Pfam" id="PF07683">
    <property type="entry name" value="CobW_C"/>
    <property type="match status" value="1"/>
</dbReference>